<evidence type="ECO:0000256" key="1">
    <source>
        <dbReference type="ARBA" id="ARBA00004604"/>
    </source>
</evidence>
<accession>A0AAW1CTE8</accession>
<dbReference type="EMBL" id="JAPXFL010000009">
    <property type="protein sequence ID" value="KAK9501701.1"/>
    <property type="molecule type" value="Genomic_DNA"/>
</dbReference>
<evidence type="ECO:0000256" key="3">
    <source>
        <dbReference type="ARBA" id="ARBA00022723"/>
    </source>
</evidence>
<keyword evidence="3" id="KW-0479">Metal-binding</keyword>
<dbReference type="GO" id="GO:0008270">
    <property type="term" value="F:zinc ion binding"/>
    <property type="evidence" value="ECO:0007669"/>
    <property type="project" value="UniProtKB-KW"/>
</dbReference>
<comment type="similarity">
    <text evidence="2">Belongs to the NOA36 family.</text>
</comment>
<dbReference type="Pfam" id="PF06524">
    <property type="entry name" value="NOA36"/>
    <property type="match status" value="1"/>
</dbReference>
<dbReference type="GO" id="GO:0005730">
    <property type="term" value="C:nucleolus"/>
    <property type="evidence" value="ECO:0007669"/>
    <property type="project" value="UniProtKB-SubCell"/>
</dbReference>
<evidence type="ECO:0000313" key="9">
    <source>
        <dbReference type="EMBL" id="KAK9501701.1"/>
    </source>
</evidence>
<evidence type="ECO:0000256" key="8">
    <source>
        <dbReference type="SAM" id="MobiDB-lite"/>
    </source>
</evidence>
<protein>
    <recommendedName>
        <fullName evidence="11">Zinc finger protein</fullName>
    </recommendedName>
</protein>
<keyword evidence="7" id="KW-0539">Nucleus</keyword>
<evidence type="ECO:0000313" key="10">
    <source>
        <dbReference type="Proteomes" id="UP001461498"/>
    </source>
</evidence>
<evidence type="ECO:0008006" key="11">
    <source>
        <dbReference type="Google" id="ProtNLM"/>
    </source>
</evidence>
<evidence type="ECO:0000256" key="2">
    <source>
        <dbReference type="ARBA" id="ARBA00007212"/>
    </source>
</evidence>
<keyword evidence="10" id="KW-1185">Reference proteome</keyword>
<feature type="compositionally biased region" description="Basic residues" evidence="8">
    <location>
        <begin position="1"/>
        <end position="13"/>
    </location>
</feature>
<name>A0AAW1CTE8_9HEMI</name>
<reference evidence="9 10" key="1">
    <citation type="submission" date="2022-12" db="EMBL/GenBank/DDBJ databases">
        <title>Chromosome-level genome assembly of true bugs.</title>
        <authorList>
            <person name="Ma L."/>
            <person name="Li H."/>
        </authorList>
    </citation>
    <scope>NUCLEOTIDE SEQUENCE [LARGE SCALE GENOMIC DNA]</scope>
    <source>
        <strain evidence="9">Lab_2022b</strain>
    </source>
</reference>
<evidence type="ECO:0000256" key="4">
    <source>
        <dbReference type="ARBA" id="ARBA00022737"/>
    </source>
</evidence>
<dbReference type="PANTHER" id="PTHR13214">
    <property type="entry name" value="ZINC FINGER PROTEIN 330"/>
    <property type="match status" value="1"/>
</dbReference>
<dbReference type="AlphaFoldDB" id="A0AAW1CTE8"/>
<feature type="region of interest" description="Disordered" evidence="8">
    <location>
        <begin position="1"/>
        <end position="22"/>
    </location>
</feature>
<evidence type="ECO:0000256" key="7">
    <source>
        <dbReference type="ARBA" id="ARBA00023242"/>
    </source>
</evidence>
<comment type="subcellular location">
    <subcellularLocation>
        <location evidence="1">Nucleus</location>
        <location evidence="1">Nucleolus</location>
    </subcellularLocation>
</comment>
<evidence type="ECO:0000256" key="6">
    <source>
        <dbReference type="ARBA" id="ARBA00022833"/>
    </source>
</evidence>
<dbReference type="InterPro" id="IPR010531">
    <property type="entry name" value="NOA36"/>
</dbReference>
<organism evidence="9 10">
    <name type="scientific">Rhynocoris fuscipes</name>
    <dbReference type="NCBI Taxonomy" id="488301"/>
    <lineage>
        <taxon>Eukaryota</taxon>
        <taxon>Metazoa</taxon>
        <taxon>Ecdysozoa</taxon>
        <taxon>Arthropoda</taxon>
        <taxon>Hexapoda</taxon>
        <taxon>Insecta</taxon>
        <taxon>Pterygota</taxon>
        <taxon>Neoptera</taxon>
        <taxon>Paraneoptera</taxon>
        <taxon>Hemiptera</taxon>
        <taxon>Heteroptera</taxon>
        <taxon>Panheteroptera</taxon>
        <taxon>Cimicomorpha</taxon>
        <taxon>Reduviidae</taxon>
        <taxon>Harpactorinae</taxon>
        <taxon>Harpactorini</taxon>
        <taxon>Rhynocoris</taxon>
    </lineage>
</organism>
<keyword evidence="6" id="KW-0862">Zinc</keyword>
<keyword evidence="5" id="KW-0863">Zinc-finger</keyword>
<sequence length="280" mass="32383">MPKKKTGQKKKAEKQKTRQKEIRSARENLDFGKYPCNISMECDNCKRKQKNRAFCYFCQSVQRLPTCAHCGKIKCTLKTGDCVIKHPNIFTVGMSMIGAICDYCEAWICHSRKCLTTHACNCPLQNAICIVCERYVWEHGGRIFRCSYCKNFLCEDDQFEHQASCQILDSENYKCISCNKLGQYSCLRCKNCYCNDHVKKKGFKYDKNKPISCPKCGYETSETKDLSMSVRTHKFGRQRRNSVDYYEDSASESVCGDNENYRKSPEYTEECYSSSTDSSE</sequence>
<dbReference type="Proteomes" id="UP001461498">
    <property type="component" value="Unassembled WGS sequence"/>
</dbReference>
<keyword evidence="4" id="KW-0677">Repeat</keyword>
<proteinExistence type="inferred from homology"/>
<dbReference type="PANTHER" id="PTHR13214:SF1">
    <property type="entry name" value="ZINC FINGER PROTEIN 330"/>
    <property type="match status" value="1"/>
</dbReference>
<evidence type="ECO:0000256" key="5">
    <source>
        <dbReference type="ARBA" id="ARBA00022771"/>
    </source>
</evidence>
<gene>
    <name evidence="9" type="ORF">O3M35_012377</name>
</gene>
<comment type="caution">
    <text evidence="9">The sequence shown here is derived from an EMBL/GenBank/DDBJ whole genome shotgun (WGS) entry which is preliminary data.</text>
</comment>